<feature type="transmembrane region" description="Helical" evidence="1">
    <location>
        <begin position="36"/>
        <end position="53"/>
    </location>
</feature>
<keyword evidence="1" id="KW-0812">Transmembrane</keyword>
<keyword evidence="1" id="KW-0472">Membrane</keyword>
<gene>
    <name evidence="2" type="ORF">GOP47_0012349</name>
</gene>
<sequence length="60" mass="6133">MESSQDGKSIGSLAFGILPLGCAGLVGSMICSRFGWVLNLSIAIALSAFRISIGEGIAVF</sequence>
<dbReference type="AlphaFoldDB" id="A0A9D4URW1"/>
<proteinExistence type="predicted"/>
<feature type="transmembrane region" description="Helical" evidence="1">
    <location>
        <begin position="12"/>
        <end position="30"/>
    </location>
</feature>
<protein>
    <submittedName>
        <fullName evidence="2">Uncharacterized protein</fullName>
    </submittedName>
</protein>
<comment type="caution">
    <text evidence="2">The sequence shown here is derived from an EMBL/GenBank/DDBJ whole genome shotgun (WGS) entry which is preliminary data.</text>
</comment>
<keyword evidence="3" id="KW-1185">Reference proteome</keyword>
<name>A0A9D4URW1_ADICA</name>
<evidence type="ECO:0000313" key="3">
    <source>
        <dbReference type="Proteomes" id="UP000886520"/>
    </source>
</evidence>
<evidence type="ECO:0000313" key="2">
    <source>
        <dbReference type="EMBL" id="KAI5072243.1"/>
    </source>
</evidence>
<reference evidence="2" key="1">
    <citation type="submission" date="2021-01" db="EMBL/GenBank/DDBJ databases">
        <title>Adiantum capillus-veneris genome.</title>
        <authorList>
            <person name="Fang Y."/>
            <person name="Liao Q."/>
        </authorList>
    </citation>
    <scope>NUCLEOTIDE SEQUENCE</scope>
    <source>
        <strain evidence="2">H3</strain>
        <tissue evidence="2">Leaf</tissue>
    </source>
</reference>
<accession>A0A9D4URW1</accession>
<keyword evidence="1" id="KW-1133">Transmembrane helix</keyword>
<evidence type="ECO:0000256" key="1">
    <source>
        <dbReference type="SAM" id="Phobius"/>
    </source>
</evidence>
<dbReference type="EMBL" id="JABFUD020000012">
    <property type="protein sequence ID" value="KAI5072243.1"/>
    <property type="molecule type" value="Genomic_DNA"/>
</dbReference>
<dbReference type="Proteomes" id="UP000886520">
    <property type="component" value="Chromosome 12"/>
</dbReference>
<organism evidence="2 3">
    <name type="scientific">Adiantum capillus-veneris</name>
    <name type="common">Maidenhair fern</name>
    <dbReference type="NCBI Taxonomy" id="13818"/>
    <lineage>
        <taxon>Eukaryota</taxon>
        <taxon>Viridiplantae</taxon>
        <taxon>Streptophyta</taxon>
        <taxon>Embryophyta</taxon>
        <taxon>Tracheophyta</taxon>
        <taxon>Polypodiopsida</taxon>
        <taxon>Polypodiidae</taxon>
        <taxon>Polypodiales</taxon>
        <taxon>Pteridineae</taxon>
        <taxon>Pteridaceae</taxon>
        <taxon>Vittarioideae</taxon>
        <taxon>Adiantum</taxon>
    </lineage>
</organism>